<feature type="region of interest" description="Disordered" evidence="1">
    <location>
        <begin position="83"/>
        <end position="104"/>
    </location>
</feature>
<dbReference type="Proteomes" id="UP000267821">
    <property type="component" value="Unassembled WGS sequence"/>
</dbReference>
<accession>A0A3N4LA20</accession>
<dbReference type="EMBL" id="ML121584">
    <property type="protein sequence ID" value="RPB19744.1"/>
    <property type="molecule type" value="Genomic_DNA"/>
</dbReference>
<dbReference type="AlphaFoldDB" id="A0A3N4LA20"/>
<gene>
    <name evidence="2" type="ORF">L211DRAFT_852937</name>
</gene>
<keyword evidence="3" id="KW-1185">Reference proteome</keyword>
<dbReference type="InParanoid" id="A0A3N4LA20"/>
<organism evidence="2 3">
    <name type="scientific">Terfezia boudieri ATCC MYA-4762</name>
    <dbReference type="NCBI Taxonomy" id="1051890"/>
    <lineage>
        <taxon>Eukaryota</taxon>
        <taxon>Fungi</taxon>
        <taxon>Dikarya</taxon>
        <taxon>Ascomycota</taxon>
        <taxon>Pezizomycotina</taxon>
        <taxon>Pezizomycetes</taxon>
        <taxon>Pezizales</taxon>
        <taxon>Pezizaceae</taxon>
        <taxon>Terfezia</taxon>
    </lineage>
</organism>
<dbReference type="OrthoDB" id="5444036at2759"/>
<protein>
    <submittedName>
        <fullName evidence="2">Uncharacterized protein</fullName>
    </submittedName>
</protein>
<reference evidence="2 3" key="1">
    <citation type="journal article" date="2018" name="Nat. Ecol. Evol.">
        <title>Pezizomycetes genomes reveal the molecular basis of ectomycorrhizal truffle lifestyle.</title>
        <authorList>
            <person name="Murat C."/>
            <person name="Payen T."/>
            <person name="Noel B."/>
            <person name="Kuo A."/>
            <person name="Morin E."/>
            <person name="Chen J."/>
            <person name="Kohler A."/>
            <person name="Krizsan K."/>
            <person name="Balestrini R."/>
            <person name="Da Silva C."/>
            <person name="Montanini B."/>
            <person name="Hainaut M."/>
            <person name="Levati E."/>
            <person name="Barry K.W."/>
            <person name="Belfiori B."/>
            <person name="Cichocki N."/>
            <person name="Clum A."/>
            <person name="Dockter R.B."/>
            <person name="Fauchery L."/>
            <person name="Guy J."/>
            <person name="Iotti M."/>
            <person name="Le Tacon F."/>
            <person name="Lindquist E.A."/>
            <person name="Lipzen A."/>
            <person name="Malagnac F."/>
            <person name="Mello A."/>
            <person name="Molinier V."/>
            <person name="Miyauchi S."/>
            <person name="Poulain J."/>
            <person name="Riccioni C."/>
            <person name="Rubini A."/>
            <person name="Sitrit Y."/>
            <person name="Splivallo R."/>
            <person name="Traeger S."/>
            <person name="Wang M."/>
            <person name="Zifcakova L."/>
            <person name="Wipf D."/>
            <person name="Zambonelli A."/>
            <person name="Paolocci F."/>
            <person name="Nowrousian M."/>
            <person name="Ottonello S."/>
            <person name="Baldrian P."/>
            <person name="Spatafora J.W."/>
            <person name="Henrissat B."/>
            <person name="Nagy L.G."/>
            <person name="Aury J.M."/>
            <person name="Wincker P."/>
            <person name="Grigoriev I.V."/>
            <person name="Bonfante P."/>
            <person name="Martin F.M."/>
        </authorList>
    </citation>
    <scope>NUCLEOTIDE SEQUENCE [LARGE SCALE GENOMIC DNA]</scope>
    <source>
        <strain evidence="2 3">ATCC MYA-4762</strain>
    </source>
</reference>
<proteinExistence type="predicted"/>
<evidence type="ECO:0000256" key="1">
    <source>
        <dbReference type="SAM" id="MobiDB-lite"/>
    </source>
</evidence>
<evidence type="ECO:0000313" key="3">
    <source>
        <dbReference type="Proteomes" id="UP000267821"/>
    </source>
</evidence>
<name>A0A3N4LA20_9PEZI</name>
<sequence length="192" mass="21489">MGFFSNLIGFVQSYFPFSPMGIVTTPPRLKIQTEEGIKAAIIAHRQHIRKKKQTGGRKAKKGIPMTATKAVNLLPQTQKIMRPTRVSPSRPESPRTKIQKSASRMRKGRRLAVRCAETTDSPCLLARKMDIDDEVMGTNPVYCPSNSYYDMDTPMEDSPSLDILIAGDWYCDVEMLDVDSLSIGTFCGERGR</sequence>
<evidence type="ECO:0000313" key="2">
    <source>
        <dbReference type="EMBL" id="RPB19744.1"/>
    </source>
</evidence>